<comment type="subcellular location">
    <subcellularLocation>
        <location evidence="2">Endoplasmic reticulum membrane</location>
        <topology evidence="2">Multi-pass membrane protein</topology>
    </subcellularLocation>
</comment>
<feature type="transmembrane region" description="Helical" evidence="14">
    <location>
        <begin position="160"/>
        <end position="183"/>
    </location>
</feature>
<keyword evidence="10" id="KW-0560">Oxidoreductase</keyword>
<feature type="transmembrane region" description="Helical" evidence="14">
    <location>
        <begin position="136"/>
        <end position="154"/>
    </location>
</feature>
<comment type="caution">
    <text evidence="16">The sequence shown here is derived from an EMBL/GenBank/DDBJ whole genome shotgun (WGS) entry which is preliminary data.</text>
</comment>
<accession>A0ABP7QGV8</accession>
<keyword evidence="12 14" id="KW-0472">Membrane</keyword>
<protein>
    <recommendedName>
        <fullName evidence="15">Fatty acid hydroxylase domain-containing protein</fullName>
    </recommendedName>
</protein>
<sequence>MIRSSLVTLMQSVSPEEPTVLTSEPAAAPLRPKHKGSAQLFQNPVLERLSHTHIALPVGIFAATGVLSMYYGLTHGFMSALSALGLFLLGLLAFTFVEYLVHRYVYHIPASTPGRAKFQYTMHGVHHEYPKDKTRLAMPPIITVFVASLLFFVFRFTFGSYAFGLLAGFTFGYAMYLFVHYAIHAYSPPKNFLKVWWTHHSQHHYRQDEVAFGVSSTLWDHIIGTMPNKKGA</sequence>
<evidence type="ECO:0000256" key="7">
    <source>
        <dbReference type="ARBA" id="ARBA00022832"/>
    </source>
</evidence>
<evidence type="ECO:0000256" key="12">
    <source>
        <dbReference type="ARBA" id="ARBA00023136"/>
    </source>
</evidence>
<reference evidence="17" key="1">
    <citation type="journal article" date="2019" name="Int. J. Syst. Evol. Microbiol.">
        <title>The Global Catalogue of Microorganisms (GCM) 10K type strain sequencing project: providing services to taxonomists for standard genome sequencing and annotation.</title>
        <authorList>
            <consortium name="The Broad Institute Genomics Platform"/>
            <consortium name="The Broad Institute Genome Sequencing Center for Infectious Disease"/>
            <person name="Wu L."/>
            <person name="Ma J."/>
        </authorList>
    </citation>
    <scope>NUCLEOTIDE SEQUENCE [LARGE SCALE GENOMIC DNA]</scope>
    <source>
        <strain evidence="17">JCM 17217</strain>
    </source>
</reference>
<evidence type="ECO:0000313" key="17">
    <source>
        <dbReference type="Proteomes" id="UP001501556"/>
    </source>
</evidence>
<evidence type="ECO:0000256" key="10">
    <source>
        <dbReference type="ARBA" id="ARBA00023002"/>
    </source>
</evidence>
<evidence type="ECO:0000256" key="14">
    <source>
        <dbReference type="SAM" id="Phobius"/>
    </source>
</evidence>
<dbReference type="PANTHER" id="PTHR12863">
    <property type="entry name" value="FATTY ACID HYDROXYLASE"/>
    <property type="match status" value="1"/>
</dbReference>
<evidence type="ECO:0000256" key="13">
    <source>
        <dbReference type="ARBA" id="ARBA00023160"/>
    </source>
</evidence>
<dbReference type="EMBL" id="BAABDI010000020">
    <property type="protein sequence ID" value="GAA3981619.1"/>
    <property type="molecule type" value="Genomic_DNA"/>
</dbReference>
<feature type="transmembrane region" description="Helical" evidence="14">
    <location>
        <begin position="54"/>
        <end position="73"/>
    </location>
</feature>
<evidence type="ECO:0000256" key="5">
    <source>
        <dbReference type="ARBA" id="ARBA00022723"/>
    </source>
</evidence>
<dbReference type="Proteomes" id="UP001501556">
    <property type="component" value="Unassembled WGS sequence"/>
</dbReference>
<keyword evidence="3" id="KW-0444">Lipid biosynthesis</keyword>
<evidence type="ECO:0000256" key="4">
    <source>
        <dbReference type="ARBA" id="ARBA00022692"/>
    </source>
</evidence>
<proteinExistence type="predicted"/>
<organism evidence="16 17">
    <name type="scientific">Hymenobacter antarcticus</name>
    <dbReference type="NCBI Taxonomy" id="486270"/>
    <lineage>
        <taxon>Bacteria</taxon>
        <taxon>Pseudomonadati</taxon>
        <taxon>Bacteroidota</taxon>
        <taxon>Cytophagia</taxon>
        <taxon>Cytophagales</taxon>
        <taxon>Hymenobacteraceae</taxon>
        <taxon>Hymenobacter</taxon>
    </lineage>
</organism>
<dbReference type="InterPro" id="IPR014430">
    <property type="entry name" value="Scs7"/>
</dbReference>
<gene>
    <name evidence="16" type="ORF">GCM10022407_28580</name>
</gene>
<keyword evidence="4 14" id="KW-0812">Transmembrane</keyword>
<comment type="cofactor">
    <cofactor evidence="1">
        <name>Zn(2+)</name>
        <dbReference type="ChEBI" id="CHEBI:29105"/>
    </cofactor>
</comment>
<keyword evidence="17" id="KW-1185">Reference proteome</keyword>
<keyword evidence="8" id="KW-0862">Zinc</keyword>
<keyword evidence="9 14" id="KW-1133">Transmembrane helix</keyword>
<feature type="transmembrane region" description="Helical" evidence="14">
    <location>
        <begin position="79"/>
        <end position="101"/>
    </location>
</feature>
<feature type="domain" description="Fatty acid hydroxylase" evidence="15">
    <location>
        <begin position="87"/>
        <end position="225"/>
    </location>
</feature>
<evidence type="ECO:0000256" key="11">
    <source>
        <dbReference type="ARBA" id="ARBA00023098"/>
    </source>
</evidence>
<keyword evidence="5" id="KW-0479">Metal-binding</keyword>
<name>A0ABP7QGV8_9BACT</name>
<evidence type="ECO:0000256" key="6">
    <source>
        <dbReference type="ARBA" id="ARBA00022824"/>
    </source>
</evidence>
<keyword evidence="11" id="KW-0443">Lipid metabolism</keyword>
<keyword evidence="7" id="KW-0276">Fatty acid metabolism</keyword>
<evidence type="ECO:0000313" key="16">
    <source>
        <dbReference type="EMBL" id="GAA3981619.1"/>
    </source>
</evidence>
<evidence type="ECO:0000259" key="15">
    <source>
        <dbReference type="Pfam" id="PF04116"/>
    </source>
</evidence>
<evidence type="ECO:0000256" key="2">
    <source>
        <dbReference type="ARBA" id="ARBA00004477"/>
    </source>
</evidence>
<keyword evidence="13" id="KW-0275">Fatty acid biosynthesis</keyword>
<dbReference type="Pfam" id="PF04116">
    <property type="entry name" value="FA_hydroxylase"/>
    <property type="match status" value="1"/>
</dbReference>
<evidence type="ECO:0000256" key="9">
    <source>
        <dbReference type="ARBA" id="ARBA00022989"/>
    </source>
</evidence>
<evidence type="ECO:0000256" key="1">
    <source>
        <dbReference type="ARBA" id="ARBA00001947"/>
    </source>
</evidence>
<dbReference type="PANTHER" id="PTHR12863:SF1">
    <property type="entry name" value="FATTY ACID 2-HYDROXYLASE"/>
    <property type="match status" value="1"/>
</dbReference>
<keyword evidence="6" id="KW-0256">Endoplasmic reticulum</keyword>
<evidence type="ECO:0000256" key="3">
    <source>
        <dbReference type="ARBA" id="ARBA00022516"/>
    </source>
</evidence>
<dbReference type="InterPro" id="IPR006694">
    <property type="entry name" value="Fatty_acid_hydroxylase"/>
</dbReference>
<evidence type="ECO:0000256" key="8">
    <source>
        <dbReference type="ARBA" id="ARBA00022833"/>
    </source>
</evidence>